<proteinExistence type="predicted"/>
<dbReference type="Proteomes" id="UP000306050">
    <property type="component" value="Chromosome SGRAM_21"/>
</dbReference>
<dbReference type="Pfam" id="PF00145">
    <property type="entry name" value="DNA_methylase"/>
    <property type="match status" value="1"/>
</dbReference>
<sequence>MLPAITVSDAISDLPAFDWKDPHQVYAGPDRIEIERENRGIKQLEVVAGRATGFYKVEYAAKPFNSFQERMRVFNGEAARRVTQHQTSGFKALAVERVVNVALRPGADCDSWSEPDVDKPALLGSTHMHRWQQDHFKFERIDGSRYFKALMTTATVQSSLLHPDQRRIFTVRECARAQGIPDWVEFQSSDGNLLSAYKQIGNAVPVPLAVALGKSLTAARIRDL</sequence>
<dbReference type="EC" id="2.1.1.37" evidence="1"/>
<dbReference type="InterPro" id="IPR050390">
    <property type="entry name" value="C5-Methyltransferase"/>
</dbReference>
<dbReference type="EMBL" id="SRRM01000013">
    <property type="protein sequence ID" value="TKY87461.1"/>
    <property type="molecule type" value="Genomic_DNA"/>
</dbReference>
<keyword evidence="4" id="KW-0949">S-adenosyl-L-methionine</keyword>
<dbReference type="GO" id="GO:0032259">
    <property type="term" value="P:methylation"/>
    <property type="evidence" value="ECO:0007669"/>
    <property type="project" value="UniProtKB-KW"/>
</dbReference>
<dbReference type="GO" id="GO:0003677">
    <property type="term" value="F:DNA binding"/>
    <property type="evidence" value="ECO:0007669"/>
    <property type="project" value="TreeGrafter"/>
</dbReference>
<protein>
    <recommendedName>
        <fullName evidence="1">DNA (cytosine-5-)-methyltransferase</fullName>
        <ecNumber evidence="1">2.1.1.37</ecNumber>
    </recommendedName>
</protein>
<keyword evidence="6" id="KW-1185">Reference proteome</keyword>
<dbReference type="KEGG" id="sgra:EX895_003475"/>
<evidence type="ECO:0000256" key="1">
    <source>
        <dbReference type="ARBA" id="ARBA00011975"/>
    </source>
</evidence>
<dbReference type="SUPFAM" id="SSF53335">
    <property type="entry name" value="S-adenosyl-L-methionine-dependent methyltransferases"/>
    <property type="match status" value="1"/>
</dbReference>
<evidence type="ECO:0000256" key="4">
    <source>
        <dbReference type="ARBA" id="ARBA00022691"/>
    </source>
</evidence>
<dbReference type="GO" id="GO:0003886">
    <property type="term" value="F:DNA (cytosine-5-)-methyltransferase activity"/>
    <property type="evidence" value="ECO:0007669"/>
    <property type="project" value="UniProtKB-EC"/>
</dbReference>
<dbReference type="RefSeq" id="XP_029739446.1">
    <property type="nucleotide sequence ID" value="XM_029884073.1"/>
</dbReference>
<keyword evidence="3" id="KW-0808">Transferase</keyword>
<dbReference type="InterPro" id="IPR031303">
    <property type="entry name" value="C5_meth_CS"/>
</dbReference>
<reference evidence="5 6" key="1">
    <citation type="submission" date="2019-05" db="EMBL/GenBank/DDBJ databases">
        <title>Sporisorium graminicola CBS 10092 draft sequencing and annotation.</title>
        <authorList>
            <person name="Solano-Gonzalez S."/>
            <person name="Caddick M.X."/>
            <person name="Darby A."/>
        </authorList>
    </citation>
    <scope>NUCLEOTIDE SEQUENCE [LARGE SCALE GENOMIC DNA]</scope>
    <source>
        <strain evidence="5 6">CBS 10092</strain>
    </source>
</reference>
<gene>
    <name evidence="5" type="ORF">EX895_003475</name>
</gene>
<evidence type="ECO:0000256" key="2">
    <source>
        <dbReference type="ARBA" id="ARBA00022603"/>
    </source>
</evidence>
<dbReference type="GO" id="GO:0044027">
    <property type="term" value="P:negative regulation of gene expression via chromosomal CpG island methylation"/>
    <property type="evidence" value="ECO:0007669"/>
    <property type="project" value="TreeGrafter"/>
</dbReference>
<dbReference type="PANTHER" id="PTHR10629">
    <property type="entry name" value="CYTOSINE-SPECIFIC METHYLTRANSFERASE"/>
    <property type="match status" value="1"/>
</dbReference>
<organism evidence="5 6">
    <name type="scientific">Sporisorium graminicola</name>
    <dbReference type="NCBI Taxonomy" id="280036"/>
    <lineage>
        <taxon>Eukaryota</taxon>
        <taxon>Fungi</taxon>
        <taxon>Dikarya</taxon>
        <taxon>Basidiomycota</taxon>
        <taxon>Ustilaginomycotina</taxon>
        <taxon>Ustilaginomycetes</taxon>
        <taxon>Ustilaginales</taxon>
        <taxon>Ustilaginaceae</taxon>
        <taxon>Sporisorium</taxon>
    </lineage>
</organism>
<comment type="caution">
    <text evidence="5">The sequence shown here is derived from an EMBL/GenBank/DDBJ whole genome shotgun (WGS) entry which is preliminary data.</text>
</comment>
<evidence type="ECO:0000313" key="6">
    <source>
        <dbReference type="Proteomes" id="UP000306050"/>
    </source>
</evidence>
<accession>A0A4U7KSL9</accession>
<dbReference type="GO" id="GO:0005634">
    <property type="term" value="C:nucleus"/>
    <property type="evidence" value="ECO:0007669"/>
    <property type="project" value="TreeGrafter"/>
</dbReference>
<name>A0A4U7KSL9_9BASI</name>
<dbReference type="PROSITE" id="PS00095">
    <property type="entry name" value="C5_MTASE_2"/>
    <property type="match status" value="1"/>
</dbReference>
<evidence type="ECO:0000313" key="5">
    <source>
        <dbReference type="EMBL" id="TKY87461.1"/>
    </source>
</evidence>
<dbReference type="InterPro" id="IPR029063">
    <property type="entry name" value="SAM-dependent_MTases_sf"/>
</dbReference>
<dbReference type="PANTHER" id="PTHR10629:SF52">
    <property type="entry name" value="DNA (CYTOSINE-5)-METHYLTRANSFERASE 1"/>
    <property type="match status" value="1"/>
</dbReference>
<dbReference type="Gene3D" id="3.90.120.10">
    <property type="entry name" value="DNA Methylase, subunit A, domain 2"/>
    <property type="match status" value="1"/>
</dbReference>
<keyword evidence="2" id="KW-0489">Methyltransferase</keyword>
<dbReference type="OrthoDB" id="5376140at2759"/>
<dbReference type="AlphaFoldDB" id="A0A4U7KSL9"/>
<dbReference type="GeneID" id="40726370"/>
<evidence type="ECO:0000256" key="3">
    <source>
        <dbReference type="ARBA" id="ARBA00022679"/>
    </source>
</evidence>
<dbReference type="InterPro" id="IPR001525">
    <property type="entry name" value="C5_MeTfrase"/>
</dbReference>